<comment type="caution">
    <text evidence="1">The sequence shown here is derived from an EMBL/GenBank/DDBJ whole genome shotgun (WGS) entry which is preliminary data.</text>
</comment>
<organism evidence="1 2">
    <name type="scientific">Yoonia sediminilitoris</name>
    <dbReference type="NCBI Taxonomy" id="1286148"/>
    <lineage>
        <taxon>Bacteria</taxon>
        <taxon>Pseudomonadati</taxon>
        <taxon>Pseudomonadota</taxon>
        <taxon>Alphaproteobacteria</taxon>
        <taxon>Rhodobacterales</taxon>
        <taxon>Paracoccaceae</taxon>
        <taxon>Yoonia</taxon>
    </lineage>
</organism>
<dbReference type="Proteomes" id="UP000244523">
    <property type="component" value="Unassembled WGS sequence"/>
</dbReference>
<name>A0A2T6K144_9RHOB</name>
<dbReference type="RefSeq" id="WP_211095508.1">
    <property type="nucleotide sequence ID" value="NZ_QBUD01000035.1"/>
</dbReference>
<keyword evidence="2" id="KW-1185">Reference proteome</keyword>
<dbReference type="EMBL" id="QBUD01000035">
    <property type="protein sequence ID" value="PUB08373.1"/>
    <property type="molecule type" value="Genomic_DNA"/>
</dbReference>
<feature type="non-terminal residue" evidence="1">
    <location>
        <position position="1"/>
    </location>
</feature>
<reference evidence="1 2" key="1">
    <citation type="submission" date="2018-04" db="EMBL/GenBank/DDBJ databases">
        <title>Genomic Encyclopedia of Archaeal and Bacterial Type Strains, Phase II (KMG-II): from individual species to whole genera.</title>
        <authorList>
            <person name="Goeker M."/>
        </authorList>
    </citation>
    <scope>NUCLEOTIDE SEQUENCE [LARGE SCALE GENOMIC DNA]</scope>
    <source>
        <strain evidence="1 2">DSM 29955</strain>
    </source>
</reference>
<evidence type="ECO:0000313" key="1">
    <source>
        <dbReference type="EMBL" id="PUB08373.1"/>
    </source>
</evidence>
<evidence type="ECO:0000313" key="2">
    <source>
        <dbReference type="Proteomes" id="UP000244523"/>
    </source>
</evidence>
<sequence length="138" mass="14722">CSVVVKCPASNAPENDADNVTNTIKMARISTMIRIYMGYMLICKLSGSYILSRGISAGGILALRHHHSSLAAPCPLPFRTRLCPAILSHSASSAMVANSPDSNIRFQRKACASALTNVLSILGWQWGQGSISSDPFKG</sequence>
<proteinExistence type="predicted"/>
<gene>
    <name evidence="1" type="ORF">C8N45_1351</name>
</gene>
<accession>A0A2T6K144</accession>
<protein>
    <submittedName>
        <fullName evidence="1">Uncharacterized protein</fullName>
    </submittedName>
</protein>
<dbReference type="AlphaFoldDB" id="A0A2T6K144"/>